<gene>
    <name evidence="2" type="ORF">RHOBADRAFT_56007</name>
</gene>
<feature type="region of interest" description="Disordered" evidence="1">
    <location>
        <begin position="1"/>
        <end position="289"/>
    </location>
</feature>
<keyword evidence="3" id="KW-1185">Reference proteome</keyword>
<evidence type="ECO:0000313" key="3">
    <source>
        <dbReference type="Proteomes" id="UP000053890"/>
    </source>
</evidence>
<dbReference type="AlphaFoldDB" id="A0A0P9F991"/>
<feature type="compositionally biased region" description="Basic and acidic residues" evidence="1">
    <location>
        <begin position="126"/>
        <end position="139"/>
    </location>
</feature>
<reference evidence="2 3" key="1">
    <citation type="journal article" date="2015" name="Front. Microbiol.">
        <title>Genome sequence of the plant growth promoting endophytic yeast Rhodotorula graminis WP1.</title>
        <authorList>
            <person name="Firrincieli A."/>
            <person name="Otillar R."/>
            <person name="Salamov A."/>
            <person name="Schmutz J."/>
            <person name="Khan Z."/>
            <person name="Redman R.S."/>
            <person name="Fleck N.D."/>
            <person name="Lindquist E."/>
            <person name="Grigoriev I.V."/>
            <person name="Doty S.L."/>
        </authorList>
    </citation>
    <scope>NUCLEOTIDE SEQUENCE [LARGE SCALE GENOMIC DNA]</scope>
    <source>
        <strain evidence="2 3">WP1</strain>
    </source>
</reference>
<feature type="compositionally biased region" description="Acidic residues" evidence="1">
    <location>
        <begin position="140"/>
        <end position="149"/>
    </location>
</feature>
<feature type="compositionally biased region" description="Acidic residues" evidence="1">
    <location>
        <begin position="162"/>
        <end position="189"/>
    </location>
</feature>
<name>A0A0P9F991_RHOGW</name>
<dbReference type="Proteomes" id="UP000053890">
    <property type="component" value="Unassembled WGS sequence"/>
</dbReference>
<feature type="compositionally biased region" description="Basic and acidic residues" evidence="1">
    <location>
        <begin position="420"/>
        <end position="429"/>
    </location>
</feature>
<feature type="compositionally biased region" description="Low complexity" evidence="1">
    <location>
        <begin position="255"/>
        <end position="267"/>
    </location>
</feature>
<feature type="compositionally biased region" description="Basic and acidic residues" evidence="1">
    <location>
        <begin position="195"/>
        <end position="211"/>
    </location>
</feature>
<accession>A0A0P9F991</accession>
<sequence>MAKKRNGQRKHAKLKGKSTKAATSSTKRPPTVTKATAPPPPPHAIADTSLDPAADTEMGGPFHQAAVPLQPAPHAPKTAHRELPRVELEKLRGGDHGASAYSSAASSFHDGYYHHDGPYVDEDQDEARVHPADRKHAAAVEDDDEDDNLSDSFSDSPSFVYTDDDDDASDELDDDDDDEGEYDSSDVDDGGGATKKLDESDERRPFPDPRLAKQHKYLRRTDSDAKSSSTHVDSDHAPRAEAYIESAVPTPVTPRSPASPSDLLPPSYHTAQQPVPSSSSMAKASASHATVHYAPVSGATYDDSAAAAAGYASDLDGFDPLDGPYPRGRSKHPRLLWRSALDPGALAVLDAHHERLRGGPLPRLALELVDVRLSASGVDREREHAPGLEDEEVQERVRRARRRDAAGARRRTWSQAGRQWSREMESIGL</sequence>
<feature type="compositionally biased region" description="Low complexity" evidence="1">
    <location>
        <begin position="98"/>
        <end position="107"/>
    </location>
</feature>
<organism evidence="2 3">
    <name type="scientific">Rhodotorula graminis (strain WP1)</name>
    <dbReference type="NCBI Taxonomy" id="578459"/>
    <lineage>
        <taxon>Eukaryota</taxon>
        <taxon>Fungi</taxon>
        <taxon>Dikarya</taxon>
        <taxon>Basidiomycota</taxon>
        <taxon>Pucciniomycotina</taxon>
        <taxon>Microbotryomycetes</taxon>
        <taxon>Sporidiobolales</taxon>
        <taxon>Sporidiobolaceae</taxon>
        <taxon>Rhodotorula</taxon>
    </lineage>
</organism>
<feature type="compositionally biased region" description="Basic residues" evidence="1">
    <location>
        <begin position="399"/>
        <end position="412"/>
    </location>
</feature>
<dbReference type="RefSeq" id="XP_018268234.1">
    <property type="nucleotide sequence ID" value="XM_018418131.1"/>
</dbReference>
<feature type="region of interest" description="Disordered" evidence="1">
    <location>
        <begin position="399"/>
        <end position="429"/>
    </location>
</feature>
<evidence type="ECO:0000313" key="2">
    <source>
        <dbReference type="EMBL" id="KPV72185.1"/>
    </source>
</evidence>
<feature type="compositionally biased region" description="Basic residues" evidence="1">
    <location>
        <begin position="1"/>
        <end position="18"/>
    </location>
</feature>
<dbReference type="OrthoDB" id="2530203at2759"/>
<feature type="compositionally biased region" description="Basic and acidic residues" evidence="1">
    <location>
        <begin position="79"/>
        <end position="95"/>
    </location>
</feature>
<protein>
    <submittedName>
        <fullName evidence="2">Uncharacterized protein</fullName>
    </submittedName>
</protein>
<proteinExistence type="predicted"/>
<dbReference type="GeneID" id="28978579"/>
<dbReference type="EMBL" id="KQ474088">
    <property type="protein sequence ID" value="KPV72185.1"/>
    <property type="molecule type" value="Genomic_DNA"/>
</dbReference>
<evidence type="ECO:0000256" key="1">
    <source>
        <dbReference type="SAM" id="MobiDB-lite"/>
    </source>
</evidence>
<feature type="compositionally biased region" description="Low complexity" evidence="1">
    <location>
        <begin position="277"/>
        <end position="289"/>
    </location>
</feature>